<gene>
    <name evidence="2" type="ORF">H8706_03940</name>
</gene>
<dbReference type="SUPFAM" id="SSF52058">
    <property type="entry name" value="L domain-like"/>
    <property type="match status" value="2"/>
</dbReference>
<dbReference type="PANTHER" id="PTHR45661:SF3">
    <property type="entry name" value="IG-LIKE DOMAIN-CONTAINING PROTEIN"/>
    <property type="match status" value="1"/>
</dbReference>
<dbReference type="Proteomes" id="UP000647416">
    <property type="component" value="Unassembled WGS sequence"/>
</dbReference>
<comment type="caution">
    <text evidence="2">The sequence shown here is derived from an EMBL/GenBank/DDBJ whole genome shotgun (WGS) entry which is preliminary data.</text>
</comment>
<evidence type="ECO:0000313" key="3">
    <source>
        <dbReference type="Proteomes" id="UP000647416"/>
    </source>
</evidence>
<evidence type="ECO:0000313" key="2">
    <source>
        <dbReference type="EMBL" id="MBC8596018.1"/>
    </source>
</evidence>
<dbReference type="EMBL" id="JACRTE010000003">
    <property type="protein sequence ID" value="MBC8596018.1"/>
    <property type="molecule type" value="Genomic_DNA"/>
</dbReference>
<dbReference type="AlphaFoldDB" id="A0A926F862"/>
<dbReference type="RefSeq" id="WP_262431583.1">
    <property type="nucleotide sequence ID" value="NZ_JACRTE010000003.1"/>
</dbReference>
<proteinExistence type="predicted"/>
<name>A0A926F862_9FIRM</name>
<organism evidence="2 3">
    <name type="scientific">Qingrenia yutianensis</name>
    <dbReference type="NCBI Taxonomy" id="2763676"/>
    <lineage>
        <taxon>Bacteria</taxon>
        <taxon>Bacillati</taxon>
        <taxon>Bacillota</taxon>
        <taxon>Clostridia</taxon>
        <taxon>Eubacteriales</taxon>
        <taxon>Oscillospiraceae</taxon>
        <taxon>Qingrenia</taxon>
    </lineage>
</organism>
<feature type="chain" id="PRO_5037181273" evidence="1">
    <location>
        <begin position="25"/>
        <end position="569"/>
    </location>
</feature>
<feature type="signal peptide" evidence="1">
    <location>
        <begin position="1"/>
        <end position="24"/>
    </location>
</feature>
<accession>A0A926F862</accession>
<reference evidence="2" key="1">
    <citation type="submission" date="2020-08" db="EMBL/GenBank/DDBJ databases">
        <title>Genome public.</title>
        <authorList>
            <person name="Liu C."/>
            <person name="Sun Q."/>
        </authorList>
    </citation>
    <scope>NUCLEOTIDE SEQUENCE</scope>
    <source>
        <strain evidence="2">NSJ-50</strain>
    </source>
</reference>
<dbReference type="InterPro" id="IPR032675">
    <property type="entry name" value="LRR_dom_sf"/>
</dbReference>
<evidence type="ECO:0000256" key="1">
    <source>
        <dbReference type="SAM" id="SignalP"/>
    </source>
</evidence>
<dbReference type="Pfam" id="PF13306">
    <property type="entry name" value="LRR_5"/>
    <property type="match status" value="2"/>
</dbReference>
<keyword evidence="3" id="KW-1185">Reference proteome</keyword>
<dbReference type="InterPro" id="IPR053139">
    <property type="entry name" value="Surface_bspA-like"/>
</dbReference>
<dbReference type="Gene3D" id="3.80.10.10">
    <property type="entry name" value="Ribonuclease Inhibitor"/>
    <property type="match status" value="2"/>
</dbReference>
<protein>
    <submittedName>
        <fullName evidence="2">Leucine-rich repeat protein</fullName>
    </submittedName>
</protein>
<keyword evidence="1" id="KW-0732">Signal</keyword>
<sequence length="569" mass="62496">MMKKFLCIVLALSMVMCLAPNVFAEDVIAEGKCGDSVTWKIVGNTLTFSGSGAMDEFIDMAWYSYRNDIYNVVIEEGITYLTHELLCDLKWFSSVKIPDSVTSVGTLIFSNCTGLETVEIGKGLKSITPSAFSNCPNLEEIAVSPENENLASVGGVLFNKDITNLIYFPNGWFDKENIGENEGNYTIPDTVTKITDGALNGKLYLKNFYTNENSAYTAENGVLFNKDKTELVRYPSGNERSTYIIPESVQNIYESAFSYAKNLTDVTLPQNISKLADNTFSDCTNLKGIEIPKNVTEIGSYAFSDCSNLEKAVLHDGIVTLGSGVFYECGALKYADIPKNLTEIPRSTFYGCESLKNIKLPGSVKTVDFSAFQRCTSLTEIDIPQSVTLINSSAFEDCESLKTVTFRNSGVIKAYVFSGCPNLTRVNIFSDSIIIWGDTFYDEAEKTKDIYFAVSADNVVTGREDGKVCVEDLSEDGGLKNVRLHCNTPCTVSSVTENEEKATVSVNAKNIDAQSKVTVGFYKNGALADIKVCDVSDLTAETDKDFDTVKIMTFPSLPSLEPLCIKEEL</sequence>
<dbReference type="PANTHER" id="PTHR45661">
    <property type="entry name" value="SURFACE ANTIGEN"/>
    <property type="match status" value="1"/>
</dbReference>
<dbReference type="InterPro" id="IPR026906">
    <property type="entry name" value="LRR_5"/>
</dbReference>